<dbReference type="GO" id="GO:0004659">
    <property type="term" value="F:prenyltransferase activity"/>
    <property type="evidence" value="ECO:0007669"/>
    <property type="project" value="InterPro"/>
</dbReference>
<dbReference type="InterPro" id="IPR000092">
    <property type="entry name" value="Polyprenyl_synt"/>
</dbReference>
<name>A0A1H5AVH2_9NOCA</name>
<organism evidence="9 10">
    <name type="scientific">Rhodococcus koreensis</name>
    <dbReference type="NCBI Taxonomy" id="99653"/>
    <lineage>
        <taxon>Bacteria</taxon>
        <taxon>Bacillati</taxon>
        <taxon>Actinomycetota</taxon>
        <taxon>Actinomycetes</taxon>
        <taxon>Mycobacteriales</taxon>
        <taxon>Nocardiaceae</taxon>
        <taxon>Rhodococcus</taxon>
    </lineage>
</organism>
<evidence type="ECO:0000256" key="2">
    <source>
        <dbReference type="ARBA" id="ARBA00005128"/>
    </source>
</evidence>
<dbReference type="PROSITE" id="PS00444">
    <property type="entry name" value="POLYPRENYL_SYNTHASE_2"/>
    <property type="match status" value="1"/>
</dbReference>
<proteinExistence type="inferred from homology"/>
<dbReference type="AlphaFoldDB" id="A0A1H5AVH2"/>
<feature type="region of interest" description="Disordered" evidence="8">
    <location>
        <begin position="1"/>
        <end position="25"/>
    </location>
</feature>
<dbReference type="PANTHER" id="PTHR12001:SF85">
    <property type="entry name" value="SHORT CHAIN ISOPRENYL DIPHOSPHATE SYNTHASE"/>
    <property type="match status" value="1"/>
</dbReference>
<reference evidence="10" key="1">
    <citation type="submission" date="2016-10" db="EMBL/GenBank/DDBJ databases">
        <authorList>
            <person name="Varghese N."/>
            <person name="Submissions S."/>
        </authorList>
    </citation>
    <scope>NUCLEOTIDE SEQUENCE [LARGE SCALE GENOMIC DNA]</scope>
    <source>
        <strain evidence="10">DSM 44498</strain>
    </source>
</reference>
<feature type="compositionally biased region" description="Basic residues" evidence="8">
    <location>
        <begin position="1"/>
        <end position="10"/>
    </location>
</feature>
<dbReference type="RefSeq" id="WP_179377862.1">
    <property type="nucleotide sequence ID" value="NZ_FNSV01000005.1"/>
</dbReference>
<evidence type="ECO:0000313" key="10">
    <source>
        <dbReference type="Proteomes" id="UP000183561"/>
    </source>
</evidence>
<dbReference type="InterPro" id="IPR033749">
    <property type="entry name" value="Polyprenyl_synt_CS"/>
</dbReference>
<comment type="cofactor">
    <cofactor evidence="1">
        <name>Mg(2+)</name>
        <dbReference type="ChEBI" id="CHEBI:18420"/>
    </cofactor>
</comment>
<dbReference type="CDD" id="cd00685">
    <property type="entry name" value="Trans_IPPS_HT"/>
    <property type="match status" value="1"/>
</dbReference>
<comment type="similarity">
    <text evidence="3 7">Belongs to the FPP/GGPP synthase family.</text>
</comment>
<dbReference type="SFLD" id="SFLDG01017">
    <property type="entry name" value="Polyprenyl_Transferase_Like"/>
    <property type="match status" value="1"/>
</dbReference>
<dbReference type="PANTHER" id="PTHR12001">
    <property type="entry name" value="GERANYLGERANYL PYROPHOSPHATE SYNTHASE"/>
    <property type="match status" value="1"/>
</dbReference>
<keyword evidence="5" id="KW-0479">Metal-binding</keyword>
<dbReference type="Gene3D" id="1.10.600.10">
    <property type="entry name" value="Farnesyl Diphosphate Synthase"/>
    <property type="match status" value="1"/>
</dbReference>
<evidence type="ECO:0000256" key="5">
    <source>
        <dbReference type="ARBA" id="ARBA00022723"/>
    </source>
</evidence>
<sequence length="405" mass="43013">MHPLRLRRHPGSGQPAARTSAHYGGVDACRRSRRAREISILEATLSVGTRPSALAAEVENALRDFFTSRQDLVDAVGGGYREAVTTLEDFVLRGGKRVRPAFAWTGWLGAGGDARGPEAGPVLRACSALELVQACALVHDDIIDASTTRRGFPTVHVEFAEQHRAGGWSGDSAHFGEGVAILLGDLALAWADDMIRESGITPDASARISPVWSAMRTEVLGGQFLDISNEARADESIDAAMKVNRYKTAAYTIERPLHLGAALAGADDTLVSAYRRFGTDIGIAFQLRDDLLGVFGDPAVTGKPSGDDLRAGKRTVLFAMSLQRADAGDPAAATLLREGIGTDLSDSDVDTLRNTITSLGAVADVEKQIEDLVANALSTLETSTATAAAKQQLTEMAVAATRRDY</sequence>
<dbReference type="InterPro" id="IPR008949">
    <property type="entry name" value="Isoprenoid_synthase_dom_sf"/>
</dbReference>
<dbReference type="GO" id="GO:0008299">
    <property type="term" value="P:isoprenoid biosynthetic process"/>
    <property type="evidence" value="ECO:0007669"/>
    <property type="project" value="InterPro"/>
</dbReference>
<accession>A0A1H5AVH2</accession>
<dbReference type="Proteomes" id="UP000183561">
    <property type="component" value="Unassembled WGS sequence"/>
</dbReference>
<protein>
    <submittedName>
        <fullName evidence="9">Geranylgeranyl diphosphate synthase, type I</fullName>
    </submittedName>
</protein>
<evidence type="ECO:0000256" key="3">
    <source>
        <dbReference type="ARBA" id="ARBA00006706"/>
    </source>
</evidence>
<dbReference type="Pfam" id="PF00348">
    <property type="entry name" value="polyprenyl_synt"/>
    <property type="match status" value="1"/>
</dbReference>
<keyword evidence="10" id="KW-1185">Reference proteome</keyword>
<keyword evidence="4 7" id="KW-0808">Transferase</keyword>
<dbReference type="PROSITE" id="PS00723">
    <property type="entry name" value="POLYPRENYL_SYNTHASE_1"/>
    <property type="match status" value="1"/>
</dbReference>
<dbReference type="EMBL" id="FNSV01000005">
    <property type="protein sequence ID" value="SED46276.1"/>
    <property type="molecule type" value="Genomic_DNA"/>
</dbReference>
<evidence type="ECO:0000256" key="7">
    <source>
        <dbReference type="RuleBase" id="RU004466"/>
    </source>
</evidence>
<dbReference type="GO" id="GO:0046872">
    <property type="term" value="F:metal ion binding"/>
    <property type="evidence" value="ECO:0007669"/>
    <property type="project" value="UniProtKB-KW"/>
</dbReference>
<comment type="pathway">
    <text evidence="2">Isoprenoid biosynthesis.</text>
</comment>
<evidence type="ECO:0000256" key="4">
    <source>
        <dbReference type="ARBA" id="ARBA00022679"/>
    </source>
</evidence>
<gene>
    <name evidence="9" type="ORF">SAMN04490239_8374</name>
</gene>
<dbReference type="SFLD" id="SFLDS00005">
    <property type="entry name" value="Isoprenoid_Synthase_Type_I"/>
    <property type="match status" value="1"/>
</dbReference>
<dbReference type="SUPFAM" id="SSF48576">
    <property type="entry name" value="Terpenoid synthases"/>
    <property type="match status" value="1"/>
</dbReference>
<keyword evidence="6" id="KW-0460">Magnesium</keyword>
<evidence type="ECO:0000256" key="6">
    <source>
        <dbReference type="ARBA" id="ARBA00022842"/>
    </source>
</evidence>
<evidence type="ECO:0000313" key="9">
    <source>
        <dbReference type="EMBL" id="SED46276.1"/>
    </source>
</evidence>
<evidence type="ECO:0000256" key="1">
    <source>
        <dbReference type="ARBA" id="ARBA00001946"/>
    </source>
</evidence>
<evidence type="ECO:0000256" key="8">
    <source>
        <dbReference type="SAM" id="MobiDB-lite"/>
    </source>
</evidence>